<evidence type="ECO:0000259" key="3">
    <source>
        <dbReference type="Pfam" id="PF19305"/>
    </source>
</evidence>
<evidence type="ECO:0008006" key="6">
    <source>
        <dbReference type="Google" id="ProtNLM"/>
    </source>
</evidence>
<accession>A0A0D2GJ33</accession>
<dbReference type="RefSeq" id="XP_013284651.1">
    <property type="nucleotide sequence ID" value="XM_013429197.1"/>
</dbReference>
<name>A0A0D2GJ33_9EURO</name>
<dbReference type="InterPro" id="IPR045337">
    <property type="entry name" value="MmgE_PrpD_C"/>
</dbReference>
<dbReference type="Pfam" id="PF19305">
    <property type="entry name" value="MmgE_PrpD_C"/>
    <property type="match status" value="1"/>
</dbReference>
<dbReference type="PANTHER" id="PTHR16943:SF8">
    <property type="entry name" value="2-METHYLCITRATE DEHYDRATASE"/>
    <property type="match status" value="1"/>
</dbReference>
<dbReference type="VEuPathDB" id="FungiDB:Z517_03866"/>
<dbReference type="Pfam" id="PF03972">
    <property type="entry name" value="MmgE_PrpD_N"/>
    <property type="match status" value="1"/>
</dbReference>
<dbReference type="Gene3D" id="1.10.4100.10">
    <property type="entry name" value="2-methylcitrate dehydratase PrpD"/>
    <property type="match status" value="1"/>
</dbReference>
<proteinExistence type="inferred from homology"/>
<dbReference type="GO" id="GO:0016829">
    <property type="term" value="F:lyase activity"/>
    <property type="evidence" value="ECO:0007669"/>
    <property type="project" value="InterPro"/>
</dbReference>
<reference evidence="4 5" key="1">
    <citation type="submission" date="2015-01" db="EMBL/GenBank/DDBJ databases">
        <title>The Genome Sequence of Fonsecaea pedrosoi CBS 271.37.</title>
        <authorList>
            <consortium name="The Broad Institute Genomics Platform"/>
            <person name="Cuomo C."/>
            <person name="de Hoog S."/>
            <person name="Gorbushina A."/>
            <person name="Stielow B."/>
            <person name="Teixiera M."/>
            <person name="Abouelleil A."/>
            <person name="Chapman S.B."/>
            <person name="Priest M."/>
            <person name="Young S.K."/>
            <person name="Wortman J."/>
            <person name="Nusbaum C."/>
            <person name="Birren B."/>
        </authorList>
    </citation>
    <scope>NUCLEOTIDE SEQUENCE [LARGE SCALE GENOMIC DNA]</scope>
    <source>
        <strain evidence="4 5">CBS 271.37</strain>
    </source>
</reference>
<dbReference type="Proteomes" id="UP000053029">
    <property type="component" value="Unassembled WGS sequence"/>
</dbReference>
<dbReference type="InterPro" id="IPR045336">
    <property type="entry name" value="MmgE_PrpD_N"/>
</dbReference>
<evidence type="ECO:0000259" key="2">
    <source>
        <dbReference type="Pfam" id="PF03972"/>
    </source>
</evidence>
<dbReference type="InterPro" id="IPR042183">
    <property type="entry name" value="MmgE/PrpD_sf_1"/>
</dbReference>
<feature type="domain" description="MmgE/PrpD C-terminal" evidence="3">
    <location>
        <begin position="282"/>
        <end position="415"/>
    </location>
</feature>
<sequence length="463" mass="49051">MISQPNKGQPLTRLAAERLKQVSSEELSEEVRDKVSQCLLDFLGACQAGLGGDLGPPLLKYAQLHAGNPEAFVFGSDKAMSAETAAFIHAALSNSTVRDDMHLDSCSHMSSMVIAASLAIAQRDGWTGEQLIRAIVGGYDVGAALGYSIRGGGQFNTHFRSTALVGSFAAAGALIAGSPPEHDEAAMRILCLAINMVCGINAWAHTGGREIHIHNGSASAAAITSYDLGRNEFPVSDVVLEGKDGYFEALGVDSNASGRFRSWIETSPLGRGILETHFKPASCCNFTQASTAIAIKMHKDFQAKTANADEISKIHITTTPGALAYPGCDDAGPLSSKSSGKLSIQFGVAAGLVFGRFDDGTSTCVDNPVVNSLMGKMSVTTNPEFEKSYEEGLQPAKIEIFFRDGTVITEAAPDVPWLDGPAVTRRFLGEISPWLPAERAQTLADRCRDLGNVTDAGRKLLVV</sequence>
<dbReference type="InterPro" id="IPR036148">
    <property type="entry name" value="MmgE/PrpD_sf"/>
</dbReference>
<dbReference type="AlphaFoldDB" id="A0A0D2GJ33"/>
<feature type="domain" description="MmgE/PrpD N-terminal" evidence="2">
    <location>
        <begin position="17"/>
        <end position="251"/>
    </location>
</feature>
<dbReference type="PANTHER" id="PTHR16943">
    <property type="entry name" value="2-METHYLCITRATE DEHYDRATASE-RELATED"/>
    <property type="match status" value="1"/>
</dbReference>
<dbReference type="HOGENOM" id="CLU_026574_0_0_1"/>
<evidence type="ECO:0000313" key="5">
    <source>
        <dbReference type="Proteomes" id="UP000053029"/>
    </source>
</evidence>
<dbReference type="Gene3D" id="3.30.1330.120">
    <property type="entry name" value="2-methylcitrate dehydratase PrpD"/>
    <property type="match status" value="1"/>
</dbReference>
<dbReference type="OrthoDB" id="4120269at2759"/>
<dbReference type="InterPro" id="IPR005656">
    <property type="entry name" value="MmgE_PrpD"/>
</dbReference>
<dbReference type="EMBL" id="KN846971">
    <property type="protein sequence ID" value="KIW80843.1"/>
    <property type="molecule type" value="Genomic_DNA"/>
</dbReference>
<evidence type="ECO:0000313" key="4">
    <source>
        <dbReference type="EMBL" id="KIW80843.1"/>
    </source>
</evidence>
<gene>
    <name evidence="4" type="ORF">Z517_03866</name>
</gene>
<dbReference type="GeneID" id="25303356"/>
<keyword evidence="5" id="KW-1185">Reference proteome</keyword>
<dbReference type="SUPFAM" id="SSF103378">
    <property type="entry name" value="2-methylcitrate dehydratase PrpD"/>
    <property type="match status" value="1"/>
</dbReference>
<comment type="similarity">
    <text evidence="1">Belongs to the PrpD family.</text>
</comment>
<dbReference type="InterPro" id="IPR042188">
    <property type="entry name" value="MmgE/PrpD_sf_2"/>
</dbReference>
<evidence type="ECO:0000256" key="1">
    <source>
        <dbReference type="ARBA" id="ARBA00006174"/>
    </source>
</evidence>
<protein>
    <recommendedName>
        <fullName evidence="6">MmgE/PrpD family protein</fullName>
    </recommendedName>
</protein>
<organism evidence="4 5">
    <name type="scientific">Fonsecaea pedrosoi CBS 271.37</name>
    <dbReference type="NCBI Taxonomy" id="1442368"/>
    <lineage>
        <taxon>Eukaryota</taxon>
        <taxon>Fungi</taxon>
        <taxon>Dikarya</taxon>
        <taxon>Ascomycota</taxon>
        <taxon>Pezizomycotina</taxon>
        <taxon>Eurotiomycetes</taxon>
        <taxon>Chaetothyriomycetidae</taxon>
        <taxon>Chaetothyriales</taxon>
        <taxon>Herpotrichiellaceae</taxon>
        <taxon>Fonsecaea</taxon>
    </lineage>
</organism>